<dbReference type="AlphaFoldDB" id="A0A848LF45"/>
<dbReference type="SUPFAM" id="SSF52172">
    <property type="entry name" value="CheY-like"/>
    <property type="match status" value="1"/>
</dbReference>
<feature type="transmembrane region" description="Helical" evidence="5">
    <location>
        <begin position="113"/>
        <end position="136"/>
    </location>
</feature>
<evidence type="ECO:0000259" key="7">
    <source>
        <dbReference type="PROSITE" id="PS50110"/>
    </source>
</evidence>
<feature type="modified residue" description="4-aspartylphosphate" evidence="4">
    <location>
        <position position="497"/>
    </location>
</feature>
<dbReference type="SUPFAM" id="SSF55874">
    <property type="entry name" value="ATPase domain of HSP90 chaperone/DNA topoisomerase II/histidine kinase"/>
    <property type="match status" value="2"/>
</dbReference>
<dbReference type="InterPro" id="IPR004358">
    <property type="entry name" value="Sig_transdc_His_kin-like_C"/>
</dbReference>
<dbReference type="InterPro" id="IPR003594">
    <property type="entry name" value="HATPase_dom"/>
</dbReference>
<dbReference type="CDD" id="cd00082">
    <property type="entry name" value="HisKA"/>
    <property type="match status" value="2"/>
</dbReference>
<dbReference type="Pfam" id="PF00072">
    <property type="entry name" value="Response_reg"/>
    <property type="match status" value="1"/>
</dbReference>
<keyword evidence="5" id="KW-1133">Transmembrane helix</keyword>
<dbReference type="InterPro" id="IPR036890">
    <property type="entry name" value="HATPase_C_sf"/>
</dbReference>
<dbReference type="InterPro" id="IPR011006">
    <property type="entry name" value="CheY-like_superfamily"/>
</dbReference>
<evidence type="ECO:0000313" key="8">
    <source>
        <dbReference type="EMBL" id="NMO15563.1"/>
    </source>
</evidence>
<dbReference type="SMART" id="SM00388">
    <property type="entry name" value="HisKA"/>
    <property type="match status" value="2"/>
</dbReference>
<evidence type="ECO:0000256" key="5">
    <source>
        <dbReference type="SAM" id="Phobius"/>
    </source>
</evidence>
<dbReference type="SUPFAM" id="SSF47384">
    <property type="entry name" value="Homodimeric domain of signal transducing histidine kinase"/>
    <property type="match status" value="2"/>
</dbReference>
<dbReference type="EC" id="2.7.13.3" evidence="2"/>
<dbReference type="InterPro" id="IPR003661">
    <property type="entry name" value="HisK_dim/P_dom"/>
</dbReference>
<feature type="domain" description="Response regulatory" evidence="7">
    <location>
        <begin position="449"/>
        <end position="564"/>
    </location>
</feature>
<dbReference type="Proteomes" id="UP000518300">
    <property type="component" value="Unassembled WGS sequence"/>
</dbReference>
<evidence type="ECO:0000259" key="6">
    <source>
        <dbReference type="PROSITE" id="PS50109"/>
    </source>
</evidence>
<reference evidence="8 9" key="1">
    <citation type="submission" date="2020-04" db="EMBL/GenBank/DDBJ databases">
        <title>Draft genome of Pyxidicoccus fallax type strain.</title>
        <authorList>
            <person name="Whitworth D.E."/>
        </authorList>
    </citation>
    <scope>NUCLEOTIDE SEQUENCE [LARGE SCALE GENOMIC DNA]</scope>
    <source>
        <strain evidence="8 9">DSM 14698</strain>
    </source>
</reference>
<dbReference type="Pfam" id="PF25487">
    <property type="entry name" value="ETR1_N"/>
    <property type="match status" value="1"/>
</dbReference>
<dbReference type="PANTHER" id="PTHR43547:SF2">
    <property type="entry name" value="HYBRID SIGNAL TRANSDUCTION HISTIDINE KINASE C"/>
    <property type="match status" value="1"/>
</dbReference>
<protein>
    <recommendedName>
        <fullName evidence="2">histidine kinase</fullName>
        <ecNumber evidence="2">2.7.13.3</ecNumber>
    </recommendedName>
</protein>
<dbReference type="SMART" id="SM00387">
    <property type="entry name" value="HATPase_c"/>
    <property type="match status" value="2"/>
</dbReference>
<dbReference type="EMBL" id="JABBJJ010000042">
    <property type="protein sequence ID" value="NMO15563.1"/>
    <property type="molecule type" value="Genomic_DNA"/>
</dbReference>
<feature type="transmembrane region" description="Helical" evidence="5">
    <location>
        <begin position="56"/>
        <end position="77"/>
    </location>
</feature>
<dbReference type="Gene3D" id="3.30.565.10">
    <property type="entry name" value="Histidine kinase-like ATPase, C-terminal domain"/>
    <property type="match status" value="2"/>
</dbReference>
<dbReference type="GO" id="GO:0000155">
    <property type="term" value="F:phosphorelay sensor kinase activity"/>
    <property type="evidence" value="ECO:0007669"/>
    <property type="project" value="InterPro"/>
</dbReference>
<keyword evidence="5" id="KW-0812">Transmembrane</keyword>
<sequence length="840" mass="92382">MNDHLGHADHGVLSVEASAGDEGGLAAGLRDFLYGAWHMPHGHCYQWQPDLVALHVLSDALIGSAYLFISLTLYVLVRRIRLPFGGMILSFGVFIGACGLTHLMEVWNVWHSAYWLAGGVKAVTAVASVATGVYLLPFRRRVAEVVASARVSEERRVALEKSSQELEALYSRLKESEAQRTGFFANVSHELRTPLALILGPVERLLGREGLESRERKDLEVVRRNARVLLRHVNALLDVARLDAGQMRVSYAEEDLARRVRLCAENFEGLVAERRLRYTLELPSALPAQVDGDKVERVVLNLLSNAMKFTPEEGSIRVALSAEAGWGRLVVEDSGPGVPAELREVIFERFRQGEGGTVREFGGTGLGLAIARDFVTLHGGRIRGEERPGGGARFVVELPLVAPSGVQVQSRPEPRATPGAAHAELDVLRPTADAAEALPVREDDAFRPRVLVVEDTREMRRYVAESLAPDFRVATAVDGEDGLRQAEALRPDVIVSDVMMPRMGGDQLVREVRARAGLEATPILLLTARADDAMRVDLLRAGAQDYLVKPFLAEELVARVANLAVMKRTREVLRDALDARTADMEGLARELGLRKRQLEAALETTRSARRVAEQASESKGTLLRLVSHELRTPLSVLQLTQHALLRELGTLPPKPAEMFERLTRATTRLRDMTEMVLQYQQLEGGRLVARREPVDLVALVGEVLDEVRGEAERKGLELTLARPCGMVQARTDPRMVHLVVLNLMLNAVKYTQQGGVYVALEVAPDLRRVTVRDTGPGIPEEARARIFEPFQHLEPLDHKSKPGVGLGLTLVRELVSVLGGTVTLESEPGKGSTFTVELPS</sequence>
<dbReference type="PANTHER" id="PTHR43547">
    <property type="entry name" value="TWO-COMPONENT HISTIDINE KINASE"/>
    <property type="match status" value="1"/>
</dbReference>
<dbReference type="Pfam" id="PF02518">
    <property type="entry name" value="HATPase_c"/>
    <property type="match status" value="2"/>
</dbReference>
<feature type="transmembrane region" description="Helical" evidence="5">
    <location>
        <begin position="84"/>
        <end position="107"/>
    </location>
</feature>
<feature type="domain" description="Histidine kinase" evidence="6">
    <location>
        <begin position="625"/>
        <end position="840"/>
    </location>
</feature>
<keyword evidence="5" id="KW-0472">Membrane</keyword>
<dbReference type="SMART" id="SM00448">
    <property type="entry name" value="REC"/>
    <property type="match status" value="1"/>
</dbReference>
<dbReference type="CDD" id="cd17574">
    <property type="entry name" value="REC_OmpR"/>
    <property type="match status" value="1"/>
</dbReference>
<gene>
    <name evidence="8" type="ORF">HG543_11965</name>
</gene>
<evidence type="ECO:0000256" key="1">
    <source>
        <dbReference type="ARBA" id="ARBA00000085"/>
    </source>
</evidence>
<dbReference type="PROSITE" id="PS50110">
    <property type="entry name" value="RESPONSE_REGULATORY"/>
    <property type="match status" value="1"/>
</dbReference>
<dbReference type="InterPro" id="IPR001789">
    <property type="entry name" value="Sig_transdc_resp-reg_receiver"/>
</dbReference>
<name>A0A848LF45_9BACT</name>
<comment type="caution">
    <text evidence="8">The sequence shown here is derived from an EMBL/GenBank/DDBJ whole genome shotgun (WGS) entry which is preliminary data.</text>
</comment>
<dbReference type="Gene3D" id="1.10.287.130">
    <property type="match status" value="2"/>
</dbReference>
<dbReference type="PROSITE" id="PS50109">
    <property type="entry name" value="HIS_KIN"/>
    <property type="match status" value="2"/>
</dbReference>
<organism evidence="8 9">
    <name type="scientific">Pyxidicoccus fallax</name>
    <dbReference type="NCBI Taxonomy" id="394095"/>
    <lineage>
        <taxon>Bacteria</taxon>
        <taxon>Pseudomonadati</taxon>
        <taxon>Myxococcota</taxon>
        <taxon>Myxococcia</taxon>
        <taxon>Myxococcales</taxon>
        <taxon>Cystobacterineae</taxon>
        <taxon>Myxococcaceae</taxon>
        <taxon>Pyxidicoccus</taxon>
    </lineage>
</organism>
<evidence type="ECO:0000256" key="3">
    <source>
        <dbReference type="ARBA" id="ARBA00022553"/>
    </source>
</evidence>
<keyword evidence="3 4" id="KW-0597">Phosphoprotein</keyword>
<dbReference type="RefSeq" id="WP_169344856.1">
    <property type="nucleotide sequence ID" value="NZ_JABBJJ010000042.1"/>
</dbReference>
<evidence type="ECO:0000256" key="2">
    <source>
        <dbReference type="ARBA" id="ARBA00012438"/>
    </source>
</evidence>
<accession>A0A848LF45</accession>
<dbReference type="Pfam" id="PF00512">
    <property type="entry name" value="HisKA"/>
    <property type="match status" value="2"/>
</dbReference>
<proteinExistence type="predicted"/>
<keyword evidence="9" id="KW-1185">Reference proteome</keyword>
<comment type="catalytic activity">
    <reaction evidence="1">
        <text>ATP + protein L-histidine = ADP + protein N-phospho-L-histidine.</text>
        <dbReference type="EC" id="2.7.13.3"/>
    </reaction>
</comment>
<dbReference type="InterPro" id="IPR005467">
    <property type="entry name" value="His_kinase_dom"/>
</dbReference>
<dbReference type="InterPro" id="IPR036097">
    <property type="entry name" value="HisK_dim/P_sf"/>
</dbReference>
<evidence type="ECO:0000313" key="9">
    <source>
        <dbReference type="Proteomes" id="UP000518300"/>
    </source>
</evidence>
<evidence type="ECO:0000256" key="4">
    <source>
        <dbReference type="PROSITE-ProRule" id="PRU00169"/>
    </source>
</evidence>
<dbReference type="PRINTS" id="PR00344">
    <property type="entry name" value="BCTRLSENSOR"/>
</dbReference>
<dbReference type="InterPro" id="IPR058544">
    <property type="entry name" value="ETR1_N"/>
</dbReference>
<dbReference type="Gene3D" id="3.40.50.2300">
    <property type="match status" value="1"/>
</dbReference>
<feature type="domain" description="Histidine kinase" evidence="6">
    <location>
        <begin position="186"/>
        <end position="402"/>
    </location>
</feature>